<organism evidence="2 3">
    <name type="scientific">Sphingomonas aerophila</name>
    <dbReference type="NCBI Taxonomy" id="1344948"/>
    <lineage>
        <taxon>Bacteria</taxon>
        <taxon>Pseudomonadati</taxon>
        <taxon>Pseudomonadota</taxon>
        <taxon>Alphaproteobacteria</taxon>
        <taxon>Sphingomonadales</taxon>
        <taxon>Sphingomonadaceae</taxon>
        <taxon>Sphingomonas</taxon>
    </lineage>
</organism>
<reference evidence="2 3" key="1">
    <citation type="submission" date="2020-08" db="EMBL/GenBank/DDBJ databases">
        <title>Genomic Encyclopedia of Type Strains, Phase IV (KMG-IV): sequencing the most valuable type-strain genomes for metagenomic binning, comparative biology and taxonomic classification.</title>
        <authorList>
            <person name="Goeker M."/>
        </authorList>
    </citation>
    <scope>NUCLEOTIDE SEQUENCE [LARGE SCALE GENOMIC DNA]</scope>
    <source>
        <strain evidence="2 3">DSM 100044</strain>
    </source>
</reference>
<evidence type="ECO:0000313" key="2">
    <source>
        <dbReference type="EMBL" id="MBB5716268.1"/>
    </source>
</evidence>
<dbReference type="AlphaFoldDB" id="A0A7W9BFK6"/>
<dbReference type="RefSeq" id="WP_184059405.1">
    <property type="nucleotide sequence ID" value="NZ_JACIJK010000010.1"/>
</dbReference>
<feature type="region of interest" description="Disordered" evidence="1">
    <location>
        <begin position="73"/>
        <end position="106"/>
    </location>
</feature>
<comment type="caution">
    <text evidence="2">The sequence shown here is derived from an EMBL/GenBank/DDBJ whole genome shotgun (WGS) entry which is preliminary data.</text>
</comment>
<gene>
    <name evidence="2" type="ORF">FHS94_003131</name>
</gene>
<name>A0A7W9BFK6_9SPHN</name>
<dbReference type="Proteomes" id="UP000546200">
    <property type="component" value="Unassembled WGS sequence"/>
</dbReference>
<protein>
    <submittedName>
        <fullName evidence="2">Uncharacterized protein</fullName>
    </submittedName>
</protein>
<evidence type="ECO:0000313" key="3">
    <source>
        <dbReference type="Proteomes" id="UP000546200"/>
    </source>
</evidence>
<feature type="compositionally biased region" description="Basic and acidic residues" evidence="1">
    <location>
        <begin position="89"/>
        <end position="106"/>
    </location>
</feature>
<evidence type="ECO:0000256" key="1">
    <source>
        <dbReference type="SAM" id="MobiDB-lite"/>
    </source>
</evidence>
<accession>A0A7W9BFK6</accession>
<sequence>MTSDPLASALGRLQAFRTSFSAGELVDRASNLSSDDLDLILARLFSSTGQQIDLESTYVQGLNFSDHPTRLSDSHLAGTHHAMQDGVDDDRKAALGDEIERRGQVS</sequence>
<proteinExistence type="predicted"/>
<dbReference type="EMBL" id="JACIJK010000010">
    <property type="protein sequence ID" value="MBB5716268.1"/>
    <property type="molecule type" value="Genomic_DNA"/>
</dbReference>
<keyword evidence="3" id="KW-1185">Reference proteome</keyword>